<reference evidence="1" key="1">
    <citation type="submission" date="2012-11" db="EMBL/GenBank/DDBJ databases">
        <authorList>
            <person name="Lucero-Rivera Y.E."/>
            <person name="Tovar-Ramirez D."/>
        </authorList>
    </citation>
    <scope>NUCLEOTIDE SEQUENCE</scope>
    <source>
        <tissue evidence="1">Salivary gland</tissue>
    </source>
</reference>
<sequence>MRYFSRSSDFILHYYIAMLALFFFFWLLFLSLAFYLFFSFFLFLSYSNRSLLLLFILRTPTSLSHPLACYPMLACLDNRVVAMLAFGSWVHRFESRPGKKTPSNG</sequence>
<name>L7MM14_RHIPC</name>
<protein>
    <submittedName>
        <fullName evidence="1">Uncharacterized protein</fullName>
    </submittedName>
</protein>
<dbReference type="AlphaFoldDB" id="L7MM14"/>
<dbReference type="EMBL" id="GACK01000117">
    <property type="protein sequence ID" value="JAA64917.1"/>
    <property type="molecule type" value="mRNA"/>
</dbReference>
<feature type="non-terminal residue" evidence="1">
    <location>
        <position position="105"/>
    </location>
</feature>
<organism evidence="1">
    <name type="scientific">Rhipicephalus pulchellus</name>
    <name type="common">Yellow backed tick</name>
    <name type="synonym">Dermacentor pulchellus</name>
    <dbReference type="NCBI Taxonomy" id="72859"/>
    <lineage>
        <taxon>Eukaryota</taxon>
        <taxon>Metazoa</taxon>
        <taxon>Ecdysozoa</taxon>
        <taxon>Arthropoda</taxon>
        <taxon>Chelicerata</taxon>
        <taxon>Arachnida</taxon>
        <taxon>Acari</taxon>
        <taxon>Parasitiformes</taxon>
        <taxon>Ixodida</taxon>
        <taxon>Ixodoidea</taxon>
        <taxon>Ixodidae</taxon>
        <taxon>Rhipicephalinae</taxon>
        <taxon>Rhipicephalus</taxon>
        <taxon>Rhipicephalus</taxon>
    </lineage>
</organism>
<evidence type="ECO:0000313" key="1">
    <source>
        <dbReference type="EMBL" id="JAA64917.1"/>
    </source>
</evidence>
<accession>L7MM14</accession>
<reference evidence="1" key="2">
    <citation type="journal article" date="2015" name="J. Proteomics">
        <title>Sexual differences in the sialomes of the zebra tick, Rhipicephalus pulchellus.</title>
        <authorList>
            <person name="Tan A.W."/>
            <person name="Francischetti I.M."/>
            <person name="Slovak M."/>
            <person name="Kini R.M."/>
            <person name="Ribeiro J.M."/>
        </authorList>
    </citation>
    <scope>NUCLEOTIDE SEQUENCE</scope>
    <source>
        <tissue evidence="1">Salivary gland</tissue>
    </source>
</reference>
<proteinExistence type="evidence at transcript level"/>